<comment type="caution">
    <text evidence="7">The sequence shown here is derived from an EMBL/GenBank/DDBJ whole genome shotgun (WGS) entry which is preliminary data.</text>
</comment>
<evidence type="ECO:0000313" key="7">
    <source>
        <dbReference type="EMBL" id="MUU79442.1"/>
    </source>
</evidence>
<evidence type="ECO:0000256" key="1">
    <source>
        <dbReference type="ARBA" id="ARBA00004442"/>
    </source>
</evidence>
<keyword evidence="2 3" id="KW-0472">Membrane</keyword>
<evidence type="ECO:0000256" key="4">
    <source>
        <dbReference type="SAM" id="MobiDB-lite"/>
    </source>
</evidence>
<proteinExistence type="predicted"/>
<dbReference type="Gene3D" id="3.30.1330.60">
    <property type="entry name" value="OmpA-like domain"/>
    <property type="match status" value="2"/>
</dbReference>
<dbReference type="RefSeq" id="WP_157364510.1">
    <property type="nucleotide sequence ID" value="NZ_WOWS01000005.1"/>
</dbReference>
<dbReference type="PANTHER" id="PTHR30329:SF17">
    <property type="entry name" value="LIPOPROTEIN YFIB-RELATED"/>
    <property type="match status" value="1"/>
</dbReference>
<dbReference type="InterPro" id="IPR036737">
    <property type="entry name" value="OmpA-like_sf"/>
</dbReference>
<sequence>MSKKTAYLLGILLTIIIGTLLYCYLCDDCYCCPEDEVTTEETNTIVAEPEVITTTKNGFSLNDANGDFSIKINDNFNFKTSNFSILDSISPKVTDGVAKLKHYLLENPLKTVDITGYYKSDETNDSAFPNLGLARANSVKNYFISQGISAKQININGELNNDINPDETGTLFGPLEFGLLTSEEGTTDETLLALCDDIRKNPIVLYFKTGQAHINLTKEQREKIANISRCVDKLGVKIQVVGHTDNTGNANTNMQLGQERADFAKDYLVRNGILEANIETSSKGPNEPIADNSTEAGRAENRRTVITIN</sequence>
<comment type="subcellular location">
    <subcellularLocation>
        <location evidence="1">Cell outer membrane</location>
    </subcellularLocation>
</comment>
<evidence type="ECO:0000256" key="3">
    <source>
        <dbReference type="PROSITE-ProRule" id="PRU00473"/>
    </source>
</evidence>
<dbReference type="PROSITE" id="PS51123">
    <property type="entry name" value="OMPA_2"/>
    <property type="match status" value="1"/>
</dbReference>
<feature type="region of interest" description="Disordered" evidence="4">
    <location>
        <begin position="279"/>
        <end position="309"/>
    </location>
</feature>
<organism evidence="7 8">
    <name type="scientific">Winogradskyella endarachnes</name>
    <dbReference type="NCBI Taxonomy" id="2681965"/>
    <lineage>
        <taxon>Bacteria</taxon>
        <taxon>Pseudomonadati</taxon>
        <taxon>Bacteroidota</taxon>
        <taxon>Flavobacteriia</taxon>
        <taxon>Flavobacteriales</taxon>
        <taxon>Flavobacteriaceae</taxon>
        <taxon>Winogradskyella</taxon>
    </lineage>
</organism>
<accession>A0A6L6UET3</accession>
<dbReference type="PRINTS" id="PR01021">
    <property type="entry name" value="OMPADOMAIN"/>
</dbReference>
<dbReference type="GO" id="GO:0009279">
    <property type="term" value="C:cell outer membrane"/>
    <property type="evidence" value="ECO:0007669"/>
    <property type="project" value="UniProtKB-SubCell"/>
</dbReference>
<dbReference type="Pfam" id="PF00691">
    <property type="entry name" value="OmpA"/>
    <property type="match status" value="2"/>
</dbReference>
<dbReference type="CDD" id="cd07185">
    <property type="entry name" value="OmpA_C-like"/>
    <property type="match status" value="1"/>
</dbReference>
<gene>
    <name evidence="7" type="ORF">GN138_13380</name>
</gene>
<dbReference type="Proteomes" id="UP000478208">
    <property type="component" value="Unassembled WGS sequence"/>
</dbReference>
<evidence type="ECO:0000256" key="2">
    <source>
        <dbReference type="ARBA" id="ARBA00023136"/>
    </source>
</evidence>
<keyword evidence="5" id="KW-1133">Transmembrane helix</keyword>
<dbReference type="InterPro" id="IPR006664">
    <property type="entry name" value="OMP_bac"/>
</dbReference>
<feature type="transmembrane region" description="Helical" evidence="5">
    <location>
        <begin position="7"/>
        <end position="25"/>
    </location>
</feature>
<dbReference type="InterPro" id="IPR050330">
    <property type="entry name" value="Bact_OuterMem_StrucFunc"/>
</dbReference>
<protein>
    <submittedName>
        <fullName evidence="7">OmpA family protein</fullName>
    </submittedName>
</protein>
<evidence type="ECO:0000256" key="5">
    <source>
        <dbReference type="SAM" id="Phobius"/>
    </source>
</evidence>
<dbReference type="EMBL" id="WOWS01000005">
    <property type="protein sequence ID" value="MUU79442.1"/>
    <property type="molecule type" value="Genomic_DNA"/>
</dbReference>
<keyword evidence="5" id="KW-0812">Transmembrane</keyword>
<dbReference type="PANTHER" id="PTHR30329">
    <property type="entry name" value="STATOR ELEMENT OF FLAGELLAR MOTOR COMPLEX"/>
    <property type="match status" value="1"/>
</dbReference>
<dbReference type="SUPFAM" id="SSF103088">
    <property type="entry name" value="OmpA-like"/>
    <property type="match status" value="2"/>
</dbReference>
<dbReference type="InterPro" id="IPR006665">
    <property type="entry name" value="OmpA-like"/>
</dbReference>
<name>A0A6L6UET3_9FLAO</name>
<evidence type="ECO:0000313" key="8">
    <source>
        <dbReference type="Proteomes" id="UP000478208"/>
    </source>
</evidence>
<keyword evidence="8" id="KW-1185">Reference proteome</keyword>
<feature type="domain" description="OmpA-like" evidence="6">
    <location>
        <begin position="194"/>
        <end position="309"/>
    </location>
</feature>
<dbReference type="AlphaFoldDB" id="A0A6L6UET3"/>
<reference evidence="7 8" key="1">
    <citation type="submission" date="2019-12" db="EMBL/GenBank/DDBJ databases">
        <authorList>
            <person name="Li J."/>
        </authorList>
    </citation>
    <scope>NUCLEOTIDE SEQUENCE [LARGE SCALE GENOMIC DNA]</scope>
    <source>
        <strain evidence="7 8">HL2-2</strain>
    </source>
</reference>
<evidence type="ECO:0000259" key="6">
    <source>
        <dbReference type="PROSITE" id="PS51123"/>
    </source>
</evidence>